<comment type="subcellular location">
    <subcellularLocation>
        <location evidence="1">Membrane</location>
        <topology evidence="1">Multi-pass membrane protein</topology>
    </subcellularLocation>
</comment>
<dbReference type="InterPro" id="IPR000109">
    <property type="entry name" value="POT_fam"/>
</dbReference>
<feature type="transmembrane region" description="Helical" evidence="7">
    <location>
        <begin position="449"/>
        <end position="472"/>
    </location>
</feature>
<dbReference type="Gene3D" id="1.20.1250.20">
    <property type="entry name" value="MFS general substrate transporter like domains"/>
    <property type="match status" value="1"/>
</dbReference>
<dbReference type="AlphaFoldDB" id="A0AB40AJ98"/>
<dbReference type="RefSeq" id="XP_039114913.1">
    <property type="nucleotide sequence ID" value="XM_039258979.1"/>
</dbReference>
<feature type="transmembrane region" description="Helical" evidence="7">
    <location>
        <begin position="175"/>
        <end position="198"/>
    </location>
</feature>
<feature type="transmembrane region" description="Helical" evidence="7">
    <location>
        <begin position="204"/>
        <end position="224"/>
    </location>
</feature>
<keyword evidence="4 7" id="KW-1133">Transmembrane helix</keyword>
<feature type="transmembrane region" description="Helical" evidence="7">
    <location>
        <begin position="533"/>
        <end position="555"/>
    </location>
</feature>
<feature type="transmembrane region" description="Helical" evidence="7">
    <location>
        <begin position="484"/>
        <end position="505"/>
    </location>
</feature>
<feature type="compositionally biased region" description="Low complexity" evidence="6">
    <location>
        <begin position="592"/>
        <end position="602"/>
    </location>
</feature>
<evidence type="ECO:0000256" key="3">
    <source>
        <dbReference type="ARBA" id="ARBA00022692"/>
    </source>
</evidence>
<evidence type="ECO:0000313" key="8">
    <source>
        <dbReference type="Proteomes" id="UP001515500"/>
    </source>
</evidence>
<feature type="transmembrane region" description="Helical" evidence="7">
    <location>
        <begin position="332"/>
        <end position="353"/>
    </location>
</feature>
<feature type="region of interest" description="Disordered" evidence="6">
    <location>
        <begin position="566"/>
        <end position="611"/>
    </location>
</feature>
<keyword evidence="8" id="KW-1185">Reference proteome</keyword>
<dbReference type="GO" id="GO:0016020">
    <property type="term" value="C:membrane"/>
    <property type="evidence" value="ECO:0007669"/>
    <property type="project" value="UniProtKB-SubCell"/>
</dbReference>
<protein>
    <submittedName>
        <fullName evidence="9">LOW QUALITY PROTEIN: protein NRT1/ PTR FAMILY 4.5-like</fullName>
    </submittedName>
</protein>
<evidence type="ECO:0000256" key="7">
    <source>
        <dbReference type="SAM" id="Phobius"/>
    </source>
</evidence>
<feature type="transmembrane region" description="Helical" evidence="7">
    <location>
        <begin position="28"/>
        <end position="53"/>
    </location>
</feature>
<feature type="transmembrane region" description="Helical" evidence="7">
    <location>
        <begin position="133"/>
        <end position="154"/>
    </location>
</feature>
<evidence type="ECO:0000256" key="2">
    <source>
        <dbReference type="ARBA" id="ARBA00005982"/>
    </source>
</evidence>
<evidence type="ECO:0000256" key="6">
    <source>
        <dbReference type="SAM" id="MobiDB-lite"/>
    </source>
</evidence>
<evidence type="ECO:0000256" key="1">
    <source>
        <dbReference type="ARBA" id="ARBA00004141"/>
    </source>
</evidence>
<evidence type="ECO:0000256" key="5">
    <source>
        <dbReference type="ARBA" id="ARBA00023136"/>
    </source>
</evidence>
<dbReference type="GeneID" id="120250186"/>
<comment type="similarity">
    <text evidence="2">Belongs to the major facilitator superfamily. Proton-dependent oligopeptide transporter (POT/PTR) (TC 2.A.17) family.</text>
</comment>
<feature type="transmembrane region" description="Helical" evidence="7">
    <location>
        <begin position="65"/>
        <end position="82"/>
    </location>
</feature>
<accession>A0AB40AJ98</accession>
<dbReference type="SUPFAM" id="SSF103473">
    <property type="entry name" value="MFS general substrate transporter"/>
    <property type="match status" value="1"/>
</dbReference>
<gene>
    <name evidence="9" type="primary">LOC120250186</name>
</gene>
<dbReference type="Proteomes" id="UP001515500">
    <property type="component" value="Chromosome 19"/>
</dbReference>
<feature type="transmembrane region" description="Helical" evidence="7">
    <location>
        <begin position="408"/>
        <end position="429"/>
    </location>
</feature>
<feature type="transmembrane region" description="Helical" evidence="7">
    <location>
        <begin position="373"/>
        <end position="396"/>
    </location>
</feature>
<sequence>METCEAVGPSLNYMSDGRKKGGYRAASFVFAMATLDNSGFIANMVSLVMYFMTVLHFDLSGSSNTLTNFMGSTFMVTVLGGFISDTYLTRLNTVLLFGVLEILGYILITIQAYKKSLRPDMNCLTCHLEGRNAHMFYASLSLLALGYGGMRGSLPALGAEQFDKKHPKEREQLASFFNWLLFSTTLGGSIGVTVLVWVSSEKSWSLGFMLDLLLSLLGFAFLVAGTRFYRLRPPGNSPLNSVSQVIRVAIRNRKLTLPKSSDELYYETIDDDDDDDDDAEKIQLQHTDQFRWLDKAAILQPQESDKPLTAEKAEKVCSVTQVEEVKILIRMLPILGSTILMNTCLAQLQTFSIQQGYIMNLYLGNFRIPPSSIPVIPLLFMAILIPTYEFIFVPFVRRFTGHPSGITHLQRVGVGLVLSAISMAVAGLVEVKRKNAFNKEHKQLSVFWLSYQYGIFGIADMFTLVGLLEFFYSEAPVGMRSLSTSFTFLSLSFGYFLSTVFVDVINSVTSSLSSNKQGWLVGLDLNSNHLERFYWFLSILSCLNFVIYLLCATWYKYRKEAAPAPAMTNTKTTKTDASSSVEHMNDDQINESSSSSSSSSSSCGERQVQVW</sequence>
<feature type="compositionally biased region" description="Polar residues" evidence="6">
    <location>
        <begin position="567"/>
        <end position="582"/>
    </location>
</feature>
<keyword evidence="3 7" id="KW-0812">Transmembrane</keyword>
<organism evidence="8 9">
    <name type="scientific">Dioscorea cayennensis subsp. rotundata</name>
    <name type="common">White Guinea yam</name>
    <name type="synonym">Dioscorea rotundata</name>
    <dbReference type="NCBI Taxonomy" id="55577"/>
    <lineage>
        <taxon>Eukaryota</taxon>
        <taxon>Viridiplantae</taxon>
        <taxon>Streptophyta</taxon>
        <taxon>Embryophyta</taxon>
        <taxon>Tracheophyta</taxon>
        <taxon>Spermatophyta</taxon>
        <taxon>Magnoliopsida</taxon>
        <taxon>Liliopsida</taxon>
        <taxon>Dioscoreales</taxon>
        <taxon>Dioscoreaceae</taxon>
        <taxon>Dioscorea</taxon>
    </lineage>
</organism>
<name>A0AB40AJ98_DIOCR</name>
<dbReference type="GO" id="GO:0022857">
    <property type="term" value="F:transmembrane transporter activity"/>
    <property type="evidence" value="ECO:0007669"/>
    <property type="project" value="InterPro"/>
</dbReference>
<proteinExistence type="inferred from homology"/>
<evidence type="ECO:0000313" key="9">
    <source>
        <dbReference type="RefSeq" id="XP_039114913.1"/>
    </source>
</evidence>
<feature type="transmembrane region" description="Helical" evidence="7">
    <location>
        <begin position="94"/>
        <end position="113"/>
    </location>
</feature>
<dbReference type="PANTHER" id="PTHR11654">
    <property type="entry name" value="OLIGOPEPTIDE TRANSPORTER-RELATED"/>
    <property type="match status" value="1"/>
</dbReference>
<dbReference type="InterPro" id="IPR036259">
    <property type="entry name" value="MFS_trans_sf"/>
</dbReference>
<dbReference type="Pfam" id="PF00854">
    <property type="entry name" value="PTR2"/>
    <property type="match status" value="1"/>
</dbReference>
<evidence type="ECO:0000256" key="4">
    <source>
        <dbReference type="ARBA" id="ARBA00022989"/>
    </source>
</evidence>
<reference evidence="9" key="1">
    <citation type="submission" date="2025-08" db="UniProtKB">
        <authorList>
            <consortium name="RefSeq"/>
        </authorList>
    </citation>
    <scope>IDENTIFICATION</scope>
</reference>
<keyword evidence="5 7" id="KW-0472">Membrane</keyword>